<evidence type="ECO:0000256" key="4">
    <source>
        <dbReference type="ARBA" id="ARBA00022759"/>
    </source>
</evidence>
<evidence type="ECO:0000256" key="5">
    <source>
        <dbReference type="ARBA" id="ARBA00022801"/>
    </source>
</evidence>
<keyword evidence="6" id="KW-0695">RNA-directed DNA polymerase</keyword>
<evidence type="ECO:0000256" key="1">
    <source>
        <dbReference type="ARBA" id="ARBA00022679"/>
    </source>
</evidence>
<keyword evidence="1" id="KW-0808">Transferase</keyword>
<dbReference type="GO" id="GO:0003964">
    <property type="term" value="F:RNA-directed DNA polymerase activity"/>
    <property type="evidence" value="ECO:0007669"/>
    <property type="project" value="UniProtKB-KW"/>
</dbReference>
<sequence length="103" mass="12036">LDDSAPHIVLTTDARAPWLVYSQRGKEGREHVTAYTSTGLNKKIRQESATDRELFPIYTMVRHFKHYLVARQLIVRTDRALTLLKTMKENDYSVARLYDKVQQ</sequence>
<dbReference type="GO" id="GO:0004519">
    <property type="term" value="F:endonuclease activity"/>
    <property type="evidence" value="ECO:0007669"/>
    <property type="project" value="UniProtKB-KW"/>
</dbReference>
<dbReference type="WBParaSite" id="TASK_0000408201-mRNA-1">
    <property type="protein sequence ID" value="TASK_0000408201-mRNA-1"/>
    <property type="gene ID" value="TASK_0000408201"/>
</dbReference>
<keyword evidence="5" id="KW-0378">Hydrolase</keyword>
<feature type="domain" description="Reverse transcriptase RNase H-like" evidence="7">
    <location>
        <begin position="8"/>
        <end position="102"/>
    </location>
</feature>
<proteinExistence type="predicted"/>
<evidence type="ECO:0000256" key="6">
    <source>
        <dbReference type="ARBA" id="ARBA00022918"/>
    </source>
</evidence>
<dbReference type="Pfam" id="PF17917">
    <property type="entry name" value="RT_RNaseH"/>
    <property type="match status" value="1"/>
</dbReference>
<evidence type="ECO:0000313" key="8">
    <source>
        <dbReference type="WBParaSite" id="TASK_0000408201-mRNA-1"/>
    </source>
</evidence>
<dbReference type="GO" id="GO:0016787">
    <property type="term" value="F:hydrolase activity"/>
    <property type="evidence" value="ECO:0007669"/>
    <property type="project" value="UniProtKB-KW"/>
</dbReference>
<evidence type="ECO:0000259" key="7">
    <source>
        <dbReference type="Pfam" id="PF17917"/>
    </source>
</evidence>
<evidence type="ECO:0000256" key="2">
    <source>
        <dbReference type="ARBA" id="ARBA00022695"/>
    </source>
</evidence>
<name>A0A0R3W2L6_TAEAS</name>
<keyword evidence="3" id="KW-0540">Nuclease</keyword>
<protein>
    <submittedName>
        <fullName evidence="8">RT_RNaseH domain-containing protein</fullName>
    </submittedName>
</protein>
<dbReference type="AlphaFoldDB" id="A0A0R3W2L6"/>
<dbReference type="InterPro" id="IPR043502">
    <property type="entry name" value="DNA/RNA_pol_sf"/>
</dbReference>
<keyword evidence="4" id="KW-0255">Endonuclease</keyword>
<evidence type="ECO:0000256" key="3">
    <source>
        <dbReference type="ARBA" id="ARBA00022722"/>
    </source>
</evidence>
<dbReference type="SUPFAM" id="SSF56672">
    <property type="entry name" value="DNA/RNA polymerases"/>
    <property type="match status" value="1"/>
</dbReference>
<keyword evidence="2" id="KW-0548">Nucleotidyltransferase</keyword>
<organism evidence="8">
    <name type="scientific">Taenia asiatica</name>
    <name type="common">Asian tapeworm</name>
    <dbReference type="NCBI Taxonomy" id="60517"/>
    <lineage>
        <taxon>Eukaryota</taxon>
        <taxon>Metazoa</taxon>
        <taxon>Spiralia</taxon>
        <taxon>Lophotrochozoa</taxon>
        <taxon>Platyhelminthes</taxon>
        <taxon>Cestoda</taxon>
        <taxon>Eucestoda</taxon>
        <taxon>Cyclophyllidea</taxon>
        <taxon>Taeniidae</taxon>
        <taxon>Taenia</taxon>
    </lineage>
</organism>
<dbReference type="InterPro" id="IPR041373">
    <property type="entry name" value="RT_RNaseH"/>
</dbReference>
<reference evidence="8" key="1">
    <citation type="submission" date="2017-02" db="UniProtKB">
        <authorList>
            <consortium name="WormBaseParasite"/>
        </authorList>
    </citation>
    <scope>IDENTIFICATION</scope>
</reference>
<accession>A0A0R3W2L6</accession>